<name>A0ABD3KYI8_EUCGL</name>
<protein>
    <recommendedName>
        <fullName evidence="5">EamA domain-containing protein</fullName>
    </recommendedName>
</protein>
<feature type="transmembrane region" description="Helical" evidence="4">
    <location>
        <begin position="240"/>
        <end position="261"/>
    </location>
</feature>
<dbReference type="AlphaFoldDB" id="A0ABD3KYI8"/>
<keyword evidence="4" id="KW-0812">Transmembrane</keyword>
<dbReference type="EMBL" id="JBJKBG010000003">
    <property type="protein sequence ID" value="KAL3744399.1"/>
    <property type="molecule type" value="Genomic_DNA"/>
</dbReference>
<dbReference type="InterPro" id="IPR037185">
    <property type="entry name" value="EmrE-like"/>
</dbReference>
<feature type="transmembrane region" description="Helical" evidence="4">
    <location>
        <begin position="341"/>
        <end position="361"/>
    </location>
</feature>
<feature type="transmembrane region" description="Helical" evidence="4">
    <location>
        <begin position="103"/>
        <end position="123"/>
    </location>
</feature>
<comment type="caution">
    <text evidence="6">The sequence shown here is derived from an EMBL/GenBank/DDBJ whole genome shotgun (WGS) entry which is preliminary data.</text>
</comment>
<accession>A0ABD3KYI8</accession>
<organism evidence="6 7">
    <name type="scientific">Eucalyptus globulus</name>
    <name type="common">Tasmanian blue gum</name>
    <dbReference type="NCBI Taxonomy" id="34317"/>
    <lineage>
        <taxon>Eukaryota</taxon>
        <taxon>Viridiplantae</taxon>
        <taxon>Streptophyta</taxon>
        <taxon>Embryophyta</taxon>
        <taxon>Tracheophyta</taxon>
        <taxon>Spermatophyta</taxon>
        <taxon>Magnoliopsida</taxon>
        <taxon>eudicotyledons</taxon>
        <taxon>Gunneridae</taxon>
        <taxon>Pentapetalae</taxon>
        <taxon>rosids</taxon>
        <taxon>malvids</taxon>
        <taxon>Myrtales</taxon>
        <taxon>Myrtaceae</taxon>
        <taxon>Myrtoideae</taxon>
        <taxon>Eucalypteae</taxon>
        <taxon>Eucalyptus</taxon>
    </lineage>
</organism>
<feature type="transmembrane region" description="Helical" evidence="4">
    <location>
        <begin position="213"/>
        <end position="234"/>
    </location>
</feature>
<evidence type="ECO:0000313" key="6">
    <source>
        <dbReference type="EMBL" id="KAL3744399.1"/>
    </source>
</evidence>
<keyword evidence="7" id="KW-1185">Reference proteome</keyword>
<gene>
    <name evidence="6" type="ORF">ACJRO7_013640</name>
</gene>
<feature type="transmembrane region" description="Helical" evidence="4">
    <location>
        <begin position="43"/>
        <end position="63"/>
    </location>
</feature>
<feature type="compositionally biased region" description="Polar residues" evidence="3">
    <location>
        <begin position="156"/>
        <end position="177"/>
    </location>
</feature>
<evidence type="ECO:0000256" key="4">
    <source>
        <dbReference type="SAM" id="Phobius"/>
    </source>
</evidence>
<comment type="subcellular location">
    <subcellularLocation>
        <location evidence="1">Membrane</location>
        <topology evidence="1">Multi-pass membrane protein</topology>
    </subcellularLocation>
</comment>
<sequence length="468" mass="51365">MQPQRYLSSLHRHHINTHQHFTVTTSRRTSTSLSVSVSALKRFVFLGKVLSSLFFFACELISVKIGKMSWRYKGGLILIITVVIMWVTSAEVTQGVFEDYDQPFAVTYLGISLLAFYLPIAFFKDWLLKSLRSRTSESGDSAETVDAISVGPDSPGKNNGKQSNIEMQNQEKSTVGDSTGKELHLLEEGKAFVLEEKDDVIVEQEEKLNGKQILKVACILAPIWFASEYFMNAALARTSVASTTILFSTSGLFTLLIGAFLGQDSISVVKVISVLISIAGVAMTTLGKTSSTNQSQSNTAVTYSLLGNLFAILSAATDGLFAVLLKKYAGEEGERVDMQKLFGWIGLFSLLALWWLVWPLIALDIEPKFAFPQSAAVGGVVLANGFAGSFLSDYFWALGVVWTTPLVASLGASLTIPVAMVEDMLIHGRRFSLIYILGSVQVFLGFILANFSDWFSPKLALQFFRSLK</sequence>
<feature type="domain" description="EamA" evidence="5">
    <location>
        <begin position="210"/>
        <end position="285"/>
    </location>
</feature>
<reference evidence="6 7" key="1">
    <citation type="submission" date="2024-11" db="EMBL/GenBank/DDBJ databases">
        <title>Chromosome-level genome assembly of Eucalyptus globulus Labill. provides insights into its genome evolution.</title>
        <authorList>
            <person name="Li X."/>
        </authorList>
    </citation>
    <scope>NUCLEOTIDE SEQUENCE [LARGE SCALE GENOMIC DNA]</scope>
    <source>
        <strain evidence="6">CL2024</strain>
        <tissue evidence="6">Fresh tender leaves</tissue>
    </source>
</reference>
<dbReference type="Proteomes" id="UP001634007">
    <property type="component" value="Unassembled WGS sequence"/>
</dbReference>
<keyword evidence="4" id="KW-1133">Transmembrane helix</keyword>
<proteinExistence type="inferred from homology"/>
<keyword evidence="4" id="KW-0472">Membrane</keyword>
<comment type="similarity">
    <text evidence="2">Belongs to the drug/metabolite transporter (DMT) superfamily. Plant drug/metabolite exporter (P-DME) (TC 2.A.7.4) family.</text>
</comment>
<feature type="transmembrane region" description="Helical" evidence="4">
    <location>
        <begin position="268"/>
        <end position="286"/>
    </location>
</feature>
<evidence type="ECO:0000256" key="3">
    <source>
        <dbReference type="SAM" id="MobiDB-lite"/>
    </source>
</evidence>
<feature type="region of interest" description="Disordered" evidence="3">
    <location>
        <begin position="142"/>
        <end position="178"/>
    </location>
</feature>
<dbReference type="SUPFAM" id="SSF103481">
    <property type="entry name" value="Multidrug resistance efflux transporter EmrE"/>
    <property type="match status" value="1"/>
</dbReference>
<dbReference type="PANTHER" id="PTHR23051">
    <property type="entry name" value="SOLUTE CARRIER FAMILY 35, MEMBER F5"/>
    <property type="match status" value="1"/>
</dbReference>
<feature type="transmembrane region" description="Helical" evidence="4">
    <location>
        <begin position="394"/>
        <end position="421"/>
    </location>
</feature>
<feature type="transmembrane region" description="Helical" evidence="4">
    <location>
        <begin position="306"/>
        <end position="329"/>
    </location>
</feature>
<evidence type="ECO:0000259" key="5">
    <source>
        <dbReference type="Pfam" id="PF00892"/>
    </source>
</evidence>
<evidence type="ECO:0000256" key="1">
    <source>
        <dbReference type="ARBA" id="ARBA00004141"/>
    </source>
</evidence>
<feature type="transmembrane region" description="Helical" evidence="4">
    <location>
        <begin position="433"/>
        <end position="451"/>
    </location>
</feature>
<dbReference type="InterPro" id="IPR000620">
    <property type="entry name" value="EamA_dom"/>
</dbReference>
<dbReference type="Pfam" id="PF00892">
    <property type="entry name" value="EamA"/>
    <property type="match status" value="1"/>
</dbReference>
<feature type="transmembrane region" description="Helical" evidence="4">
    <location>
        <begin position="75"/>
        <end position="97"/>
    </location>
</feature>
<dbReference type="PANTHER" id="PTHR23051:SF10">
    <property type="entry name" value="EAMA DOMAIN-CONTAINING PROTEIN"/>
    <property type="match status" value="1"/>
</dbReference>
<evidence type="ECO:0000313" key="7">
    <source>
        <dbReference type="Proteomes" id="UP001634007"/>
    </source>
</evidence>
<evidence type="ECO:0000256" key="2">
    <source>
        <dbReference type="ARBA" id="ARBA00007635"/>
    </source>
</evidence>